<dbReference type="AlphaFoldDB" id="A0A059F1S2"/>
<evidence type="ECO:0000259" key="1">
    <source>
        <dbReference type="Pfam" id="PF00735"/>
    </source>
</evidence>
<dbReference type="SUPFAM" id="SSF52540">
    <property type="entry name" value="P-loop containing nucleoside triphosphate hydrolases"/>
    <property type="match status" value="1"/>
</dbReference>
<dbReference type="InterPro" id="IPR030379">
    <property type="entry name" value="G_SEPTIN_dom"/>
</dbReference>
<keyword evidence="3" id="KW-1185">Reference proteome</keyword>
<feature type="domain" description="Septin-type G" evidence="1">
    <location>
        <begin position="27"/>
        <end position="187"/>
    </location>
</feature>
<organism evidence="2 3">
    <name type="scientific">Anncaliia algerae PRA339</name>
    <dbReference type="NCBI Taxonomy" id="1288291"/>
    <lineage>
        <taxon>Eukaryota</taxon>
        <taxon>Fungi</taxon>
        <taxon>Fungi incertae sedis</taxon>
        <taxon>Microsporidia</taxon>
        <taxon>Tubulinosematoidea</taxon>
        <taxon>Tubulinosematidae</taxon>
        <taxon>Anncaliia</taxon>
    </lineage>
</organism>
<dbReference type="VEuPathDB" id="MicrosporidiaDB:H312_01315"/>
<evidence type="ECO:0000313" key="2">
    <source>
        <dbReference type="EMBL" id="KCZ81238.1"/>
    </source>
</evidence>
<dbReference type="HOGENOM" id="CLU_017718_8_0_1"/>
<dbReference type="Proteomes" id="UP000030655">
    <property type="component" value="Unassembled WGS sequence"/>
</dbReference>
<dbReference type="Pfam" id="PF00735">
    <property type="entry name" value="Septin"/>
    <property type="match status" value="1"/>
</dbReference>
<dbReference type="STRING" id="1288291.A0A059F1S2"/>
<dbReference type="OrthoDB" id="416553at2759"/>
<evidence type="ECO:0000313" key="3">
    <source>
        <dbReference type="Proteomes" id="UP000030655"/>
    </source>
</evidence>
<reference evidence="3" key="1">
    <citation type="submission" date="2013-02" db="EMBL/GenBank/DDBJ databases">
        <authorList>
            <consortium name="The Broad Institute Genome Sequencing Platform"/>
            <person name="Cuomo C."/>
            <person name="Becnel J."/>
            <person name="Sanscrainte N."/>
            <person name="Walker B."/>
            <person name="Young S.K."/>
            <person name="Zeng Q."/>
            <person name="Gargeya S."/>
            <person name="Fitzgerald M."/>
            <person name="Haas B."/>
            <person name="Abouelleil A."/>
            <person name="Alvarado L."/>
            <person name="Arachchi H.M."/>
            <person name="Berlin A.M."/>
            <person name="Chapman S.B."/>
            <person name="Dewar J."/>
            <person name="Goldberg J."/>
            <person name="Griggs A."/>
            <person name="Gujja S."/>
            <person name="Hansen M."/>
            <person name="Howarth C."/>
            <person name="Imamovic A."/>
            <person name="Larimer J."/>
            <person name="McCowan C."/>
            <person name="Murphy C."/>
            <person name="Neiman D."/>
            <person name="Pearson M."/>
            <person name="Priest M."/>
            <person name="Roberts A."/>
            <person name="Saif S."/>
            <person name="Shea T."/>
            <person name="Sisk P."/>
            <person name="Sykes S."/>
            <person name="Wortman J."/>
            <person name="Nusbaum C."/>
            <person name="Birren B."/>
        </authorList>
    </citation>
    <scope>NUCLEOTIDE SEQUENCE [LARGE SCALE GENOMIC DNA]</scope>
    <source>
        <strain evidence="3">PRA339</strain>
    </source>
</reference>
<sequence length="261" mass="30678">MFVFMEENGIGVSNLPNQRYRGVFKKQINYNIMILGSKGLGKTQFLNNVFSLNIPYDHKNIVRHSFIIKENHYKMKLSILEVDSINDSTDNTDTVLPIAAYIKEELEKFKEIKEEKKEDNRIHAVIYFFEPLKNDIKETDLVMMKTLSKYSNFIPVVAKSDLLSVDIPTYKSFLLQRLEEERINLYSSVYFLINGNKIENDFVRIYNWGVLCVNNISFNEFNELKKLLLTRNLVDLVHKVEYFFVAYQTENILKKIGSEIK</sequence>
<dbReference type="InterPro" id="IPR027417">
    <property type="entry name" value="P-loop_NTPase"/>
</dbReference>
<proteinExistence type="predicted"/>
<name>A0A059F1S2_9MICR</name>
<protein>
    <recommendedName>
        <fullName evidence="1">Septin-type G domain-containing protein</fullName>
    </recommendedName>
</protein>
<dbReference type="Gene3D" id="3.40.50.300">
    <property type="entry name" value="P-loop containing nucleotide triphosphate hydrolases"/>
    <property type="match status" value="1"/>
</dbReference>
<accession>A0A059F1S2</accession>
<dbReference type="EMBL" id="KK365146">
    <property type="protein sequence ID" value="KCZ81238.1"/>
    <property type="molecule type" value="Genomic_DNA"/>
</dbReference>
<reference evidence="2 3" key="2">
    <citation type="submission" date="2014-03" db="EMBL/GenBank/DDBJ databases">
        <title>The Genome Sequence of Anncaliia algerae insect isolate PRA339.</title>
        <authorList>
            <consortium name="The Broad Institute Genome Sequencing Platform"/>
            <consortium name="The Broad Institute Genome Sequencing Center for Infectious Disease"/>
            <person name="Cuomo C."/>
            <person name="Becnel J."/>
            <person name="Sanscrainte N."/>
            <person name="Walker B."/>
            <person name="Young S.K."/>
            <person name="Zeng Q."/>
            <person name="Gargeya S."/>
            <person name="Fitzgerald M."/>
            <person name="Haas B."/>
            <person name="Abouelleil A."/>
            <person name="Alvarado L."/>
            <person name="Arachchi H.M."/>
            <person name="Berlin A.M."/>
            <person name="Chapman S.B."/>
            <person name="Dewar J."/>
            <person name="Goldberg J."/>
            <person name="Griggs A."/>
            <person name="Gujja S."/>
            <person name="Hansen M."/>
            <person name="Howarth C."/>
            <person name="Imamovic A."/>
            <person name="Larimer J."/>
            <person name="McCowan C."/>
            <person name="Murphy C."/>
            <person name="Neiman D."/>
            <person name="Pearson M."/>
            <person name="Priest M."/>
            <person name="Roberts A."/>
            <person name="Saif S."/>
            <person name="Shea T."/>
            <person name="Sisk P."/>
            <person name="Sykes S."/>
            <person name="Wortman J."/>
            <person name="Nusbaum C."/>
            <person name="Birren B."/>
        </authorList>
    </citation>
    <scope>NUCLEOTIDE SEQUENCE [LARGE SCALE GENOMIC DNA]</scope>
    <source>
        <strain evidence="2 3">PRA339</strain>
    </source>
</reference>
<dbReference type="GO" id="GO:0005525">
    <property type="term" value="F:GTP binding"/>
    <property type="evidence" value="ECO:0007669"/>
    <property type="project" value="InterPro"/>
</dbReference>
<dbReference type="PANTHER" id="PTHR18884">
    <property type="entry name" value="SEPTIN"/>
    <property type="match status" value="1"/>
</dbReference>
<gene>
    <name evidence="2" type="ORF">H312_01315</name>
</gene>